<dbReference type="InterPro" id="IPR002504">
    <property type="entry name" value="NADK"/>
</dbReference>
<keyword evidence="4 9" id="KW-0418">Kinase</keyword>
<keyword evidence="11" id="KW-1185">Reference proteome</keyword>
<evidence type="ECO:0000256" key="8">
    <source>
        <dbReference type="ARBA" id="ARBA00047925"/>
    </source>
</evidence>
<comment type="cofactor">
    <cofactor evidence="9">
        <name>a divalent metal cation</name>
        <dbReference type="ChEBI" id="CHEBI:60240"/>
    </cofactor>
</comment>
<evidence type="ECO:0000313" key="11">
    <source>
        <dbReference type="Proteomes" id="UP000467240"/>
    </source>
</evidence>
<dbReference type="GO" id="GO:0006741">
    <property type="term" value="P:NADP+ biosynthetic process"/>
    <property type="evidence" value="ECO:0007669"/>
    <property type="project" value="UniProtKB-UniRule"/>
</dbReference>
<dbReference type="Pfam" id="PF20143">
    <property type="entry name" value="NAD_kinase_C"/>
    <property type="match status" value="1"/>
</dbReference>
<dbReference type="RefSeq" id="WP_158041832.1">
    <property type="nucleotide sequence ID" value="NZ_JACCFV010000001.1"/>
</dbReference>
<dbReference type="NCBIfam" id="NF002892">
    <property type="entry name" value="PRK03372.1"/>
    <property type="match status" value="1"/>
</dbReference>
<comment type="similarity">
    <text evidence="9">Belongs to the NAD kinase family.</text>
</comment>
<feature type="binding site" evidence="9">
    <location>
        <begin position="89"/>
        <end position="90"/>
    </location>
    <ligand>
        <name>NAD(+)</name>
        <dbReference type="ChEBI" id="CHEBI:57540"/>
    </ligand>
</feature>
<proteinExistence type="inferred from homology"/>
<gene>
    <name evidence="9" type="primary">nadK</name>
    <name evidence="10" type="ORF">F8O01_15585</name>
</gene>
<dbReference type="FunFam" id="2.60.200.30:FF:000007">
    <property type="entry name" value="NAD kinase"/>
    <property type="match status" value="1"/>
</dbReference>
<feature type="binding site" evidence="9">
    <location>
        <position position="193"/>
    </location>
    <ligand>
        <name>NAD(+)</name>
        <dbReference type="ChEBI" id="CHEBI:57540"/>
    </ligand>
</feature>
<dbReference type="InterPro" id="IPR017437">
    <property type="entry name" value="ATP-NAD_kinase_PpnK-typ_C"/>
</dbReference>
<protein>
    <recommendedName>
        <fullName evidence="9">NAD kinase</fullName>
        <ecNumber evidence="9">2.7.1.23</ecNumber>
    </recommendedName>
    <alternativeName>
        <fullName evidence="9">ATP-dependent NAD kinase</fullName>
    </alternativeName>
</protein>
<organism evidence="10 11">
    <name type="scientific">Pseudoclavibacter chungangensis</name>
    <dbReference type="NCBI Taxonomy" id="587635"/>
    <lineage>
        <taxon>Bacteria</taxon>
        <taxon>Bacillati</taxon>
        <taxon>Actinomycetota</taxon>
        <taxon>Actinomycetes</taxon>
        <taxon>Micrococcales</taxon>
        <taxon>Microbacteriaceae</taxon>
        <taxon>Pseudoclavibacter</taxon>
    </lineage>
</organism>
<feature type="active site" description="Proton acceptor" evidence="9">
    <location>
        <position position="89"/>
    </location>
</feature>
<evidence type="ECO:0000256" key="7">
    <source>
        <dbReference type="ARBA" id="ARBA00023027"/>
    </source>
</evidence>
<keyword evidence="7 9" id="KW-0520">NAD</keyword>
<evidence type="ECO:0000256" key="1">
    <source>
        <dbReference type="ARBA" id="ARBA00022490"/>
    </source>
</evidence>
<dbReference type="GO" id="GO:0051287">
    <property type="term" value="F:NAD binding"/>
    <property type="evidence" value="ECO:0007669"/>
    <property type="project" value="UniProtKB-ARBA"/>
</dbReference>
<keyword evidence="1 9" id="KW-0963">Cytoplasm</keyword>
<dbReference type="InterPro" id="IPR016064">
    <property type="entry name" value="NAD/diacylglycerol_kinase_sf"/>
</dbReference>
<dbReference type="GO" id="GO:0019674">
    <property type="term" value="P:NAD+ metabolic process"/>
    <property type="evidence" value="ECO:0007669"/>
    <property type="project" value="InterPro"/>
</dbReference>
<dbReference type="Gene3D" id="2.60.200.30">
    <property type="entry name" value="Probable inorganic polyphosphate/atp-NAD kinase, domain 2"/>
    <property type="match status" value="1"/>
</dbReference>
<dbReference type="EMBL" id="WBJZ01000024">
    <property type="protein sequence ID" value="KAB1653283.1"/>
    <property type="molecule type" value="Genomic_DNA"/>
</dbReference>
<accession>A0A7J5BN35</accession>
<dbReference type="GO" id="GO:0005737">
    <property type="term" value="C:cytoplasm"/>
    <property type="evidence" value="ECO:0007669"/>
    <property type="project" value="UniProtKB-SubCell"/>
</dbReference>
<keyword evidence="5 9" id="KW-0067">ATP-binding</keyword>
<feature type="binding site" evidence="9">
    <location>
        <begin position="204"/>
        <end position="209"/>
    </location>
    <ligand>
        <name>NAD(+)</name>
        <dbReference type="ChEBI" id="CHEBI:57540"/>
    </ligand>
</feature>
<sequence length="314" mass="33482">MTDRDSAPVSATTTRRILLVGHTGRADAVEAAFRVAELLADEGVQPVLERDTADELRAIDAVRLPGSTLVLGEDCDLDEVEIAVVLGGDGTILRAAEVVRPSGVPIIGVNLGHVGFLAESERDSVAYTLRRVLDRDYTVEERMALSLRVEIGDAVIAEDWALNDASIEKADRAKMVEVVIEVDDQPLSAFGCDGVIFSTPTGSTAYSFSAGGPIVWPTVEALLLVPISAHALFSRPIVVAPTSVLAVELNPRGPGGIMWCDGRRQVVIPAGARVVATRSPHAVRLARLHLAPFSKRLVDKFRLPTAGWRGTAAT</sequence>
<keyword evidence="2 9" id="KW-0808">Transferase</keyword>
<feature type="binding site" evidence="9">
    <location>
        <position position="94"/>
    </location>
    <ligand>
        <name>NAD(+)</name>
        <dbReference type="ChEBI" id="CHEBI:57540"/>
    </ligand>
</feature>
<comment type="function">
    <text evidence="9">Involved in the regulation of the intracellular balance of NAD and NADP, and is a key enzyme in the biosynthesis of NADP. Catalyzes specifically the phosphorylation on 2'-hydroxyl of the adenosine moiety of NAD to yield NADP.</text>
</comment>
<dbReference type="InterPro" id="IPR017438">
    <property type="entry name" value="ATP-NAD_kinase_N"/>
</dbReference>
<reference evidence="10 11" key="1">
    <citation type="submission" date="2019-09" db="EMBL/GenBank/DDBJ databases">
        <title>Phylogeny of genus Pseudoclavibacter and closely related genus.</title>
        <authorList>
            <person name="Li Y."/>
        </authorList>
    </citation>
    <scope>NUCLEOTIDE SEQUENCE [LARGE SCALE GENOMIC DNA]</scope>
    <source>
        <strain evidence="10 11">DSM 23821</strain>
    </source>
</reference>
<feature type="binding site" evidence="9">
    <location>
        <position position="174"/>
    </location>
    <ligand>
        <name>NAD(+)</name>
        <dbReference type="ChEBI" id="CHEBI:57540"/>
    </ligand>
</feature>
<dbReference type="HAMAP" id="MF_00361">
    <property type="entry name" value="NAD_kinase"/>
    <property type="match status" value="1"/>
</dbReference>
<dbReference type="OrthoDB" id="9774737at2"/>
<dbReference type="GO" id="GO:0003951">
    <property type="term" value="F:NAD+ kinase activity"/>
    <property type="evidence" value="ECO:0007669"/>
    <property type="project" value="UniProtKB-UniRule"/>
</dbReference>
<keyword evidence="3 9" id="KW-0547">Nucleotide-binding</keyword>
<dbReference type="PANTHER" id="PTHR20275">
    <property type="entry name" value="NAD KINASE"/>
    <property type="match status" value="1"/>
</dbReference>
<dbReference type="Pfam" id="PF01513">
    <property type="entry name" value="NAD_kinase"/>
    <property type="match status" value="1"/>
</dbReference>
<dbReference type="SUPFAM" id="SSF111331">
    <property type="entry name" value="NAD kinase/diacylglycerol kinase-like"/>
    <property type="match status" value="1"/>
</dbReference>
<name>A0A7J5BN35_9MICO</name>
<dbReference type="EC" id="2.7.1.23" evidence="9"/>
<keyword evidence="6 9" id="KW-0521">NADP</keyword>
<comment type="caution">
    <text evidence="9">Lacks conserved residue(s) required for the propagation of feature annotation.</text>
</comment>
<evidence type="ECO:0000256" key="4">
    <source>
        <dbReference type="ARBA" id="ARBA00022777"/>
    </source>
</evidence>
<comment type="caution">
    <text evidence="10">The sequence shown here is derived from an EMBL/GenBank/DDBJ whole genome shotgun (WGS) entry which is preliminary data.</text>
</comment>
<evidence type="ECO:0000256" key="5">
    <source>
        <dbReference type="ARBA" id="ARBA00022840"/>
    </source>
</evidence>
<dbReference type="Proteomes" id="UP000467240">
    <property type="component" value="Unassembled WGS sequence"/>
</dbReference>
<evidence type="ECO:0000256" key="6">
    <source>
        <dbReference type="ARBA" id="ARBA00022857"/>
    </source>
</evidence>
<evidence type="ECO:0000256" key="9">
    <source>
        <dbReference type="HAMAP-Rule" id="MF_00361"/>
    </source>
</evidence>
<dbReference type="GO" id="GO:0046872">
    <property type="term" value="F:metal ion binding"/>
    <property type="evidence" value="ECO:0007669"/>
    <property type="project" value="UniProtKB-UniRule"/>
</dbReference>
<evidence type="ECO:0000313" key="10">
    <source>
        <dbReference type="EMBL" id="KAB1653283.1"/>
    </source>
</evidence>
<comment type="subcellular location">
    <subcellularLocation>
        <location evidence="9">Cytoplasm</location>
    </subcellularLocation>
</comment>
<feature type="binding site" evidence="9">
    <location>
        <begin position="163"/>
        <end position="164"/>
    </location>
    <ligand>
        <name>NAD(+)</name>
        <dbReference type="ChEBI" id="CHEBI:57540"/>
    </ligand>
</feature>
<dbReference type="GO" id="GO:0005524">
    <property type="term" value="F:ATP binding"/>
    <property type="evidence" value="ECO:0007669"/>
    <property type="project" value="UniProtKB-KW"/>
</dbReference>
<evidence type="ECO:0000256" key="2">
    <source>
        <dbReference type="ARBA" id="ARBA00022679"/>
    </source>
</evidence>
<comment type="catalytic activity">
    <reaction evidence="8 9">
        <text>NAD(+) + ATP = ADP + NADP(+) + H(+)</text>
        <dbReference type="Rhea" id="RHEA:18629"/>
        <dbReference type="ChEBI" id="CHEBI:15378"/>
        <dbReference type="ChEBI" id="CHEBI:30616"/>
        <dbReference type="ChEBI" id="CHEBI:57540"/>
        <dbReference type="ChEBI" id="CHEBI:58349"/>
        <dbReference type="ChEBI" id="CHEBI:456216"/>
        <dbReference type="EC" id="2.7.1.23"/>
    </reaction>
</comment>
<evidence type="ECO:0000256" key="3">
    <source>
        <dbReference type="ARBA" id="ARBA00022741"/>
    </source>
</evidence>
<dbReference type="Gene3D" id="3.40.50.10330">
    <property type="entry name" value="Probable inorganic polyphosphate/atp-NAD kinase, domain 1"/>
    <property type="match status" value="1"/>
</dbReference>
<dbReference type="AlphaFoldDB" id="A0A7J5BN35"/>
<dbReference type="PANTHER" id="PTHR20275:SF0">
    <property type="entry name" value="NAD KINASE"/>
    <property type="match status" value="1"/>
</dbReference>